<feature type="transmembrane region" description="Helical" evidence="10">
    <location>
        <begin position="22"/>
        <end position="42"/>
    </location>
</feature>
<sequence>MLMGDAVPATAAPPAGRSKKKLFMILGAVLLLGGGLGGAWYAGLLPAARGHEAEPAEGTAVPPPVFVEIPDIVANLNSAGRRPVYVKLRSRLEVSRAEDAAAVQAAMPRLLDMFNGFLRETRPEELRGSAGMYRLREELIARSNIALRPGAVTDVLFVEIVIQ</sequence>
<evidence type="ECO:0000256" key="8">
    <source>
        <dbReference type="ARBA" id="ARBA00022989"/>
    </source>
</evidence>
<keyword evidence="11" id="KW-0282">Flagellum</keyword>
<evidence type="ECO:0000313" key="11">
    <source>
        <dbReference type="EMBL" id="TCZ53667.1"/>
    </source>
</evidence>
<keyword evidence="7 10" id="KW-0283">Flagellar rotation</keyword>
<gene>
    <name evidence="11" type="ORF">EXY23_24375</name>
</gene>
<keyword evidence="9 10" id="KW-0472">Membrane</keyword>
<evidence type="ECO:0000256" key="2">
    <source>
        <dbReference type="ARBA" id="ARBA00004162"/>
    </source>
</evidence>
<evidence type="ECO:0000256" key="3">
    <source>
        <dbReference type="ARBA" id="ARBA00008281"/>
    </source>
</evidence>
<keyword evidence="4" id="KW-1003">Cell membrane</keyword>
<organism evidence="11 12">
    <name type="scientific">Roseicella aquatilis</name>
    <dbReference type="NCBI Taxonomy" id="2527868"/>
    <lineage>
        <taxon>Bacteria</taxon>
        <taxon>Pseudomonadati</taxon>
        <taxon>Pseudomonadota</taxon>
        <taxon>Alphaproteobacteria</taxon>
        <taxon>Acetobacterales</taxon>
        <taxon>Roseomonadaceae</taxon>
        <taxon>Roseicella</taxon>
    </lineage>
</organism>
<dbReference type="PANTHER" id="PTHR35091">
    <property type="entry name" value="FLAGELLAR PROTEIN FLIL"/>
    <property type="match status" value="1"/>
</dbReference>
<evidence type="ECO:0000256" key="1">
    <source>
        <dbReference type="ARBA" id="ARBA00002254"/>
    </source>
</evidence>
<protein>
    <recommendedName>
        <fullName evidence="10">Flagellar protein FliL</fullName>
    </recommendedName>
</protein>
<evidence type="ECO:0000313" key="12">
    <source>
        <dbReference type="Proteomes" id="UP000295023"/>
    </source>
</evidence>
<evidence type="ECO:0000256" key="4">
    <source>
        <dbReference type="ARBA" id="ARBA00022475"/>
    </source>
</evidence>
<accession>A0A4R4D368</accession>
<dbReference type="GO" id="GO:0005886">
    <property type="term" value="C:plasma membrane"/>
    <property type="evidence" value="ECO:0007669"/>
    <property type="project" value="UniProtKB-SubCell"/>
</dbReference>
<dbReference type="Proteomes" id="UP000295023">
    <property type="component" value="Unassembled WGS sequence"/>
</dbReference>
<dbReference type="GO" id="GO:0006935">
    <property type="term" value="P:chemotaxis"/>
    <property type="evidence" value="ECO:0007669"/>
    <property type="project" value="UniProtKB-KW"/>
</dbReference>
<evidence type="ECO:0000256" key="5">
    <source>
        <dbReference type="ARBA" id="ARBA00022500"/>
    </source>
</evidence>
<dbReference type="OrthoDB" id="7304620at2"/>
<reference evidence="11 12" key="1">
    <citation type="submission" date="2019-03" db="EMBL/GenBank/DDBJ databases">
        <title>Paracraurococcus aquatilis NE82 genome sequence.</title>
        <authorList>
            <person name="Zhao Y."/>
            <person name="Du Z."/>
        </authorList>
    </citation>
    <scope>NUCLEOTIDE SEQUENCE [LARGE SCALE GENOMIC DNA]</scope>
    <source>
        <strain evidence="11 12">NE82</strain>
    </source>
</reference>
<comment type="caution">
    <text evidence="11">The sequence shown here is derived from an EMBL/GenBank/DDBJ whole genome shotgun (WGS) entry which is preliminary data.</text>
</comment>
<keyword evidence="8 10" id="KW-1133">Transmembrane helix</keyword>
<name>A0A4R4D368_9PROT</name>
<dbReference type="EMBL" id="SKBM01000037">
    <property type="protein sequence ID" value="TCZ53667.1"/>
    <property type="molecule type" value="Genomic_DNA"/>
</dbReference>
<dbReference type="AlphaFoldDB" id="A0A4R4D368"/>
<keyword evidence="12" id="KW-1185">Reference proteome</keyword>
<proteinExistence type="inferred from homology"/>
<evidence type="ECO:0000256" key="7">
    <source>
        <dbReference type="ARBA" id="ARBA00022779"/>
    </source>
</evidence>
<evidence type="ECO:0000256" key="9">
    <source>
        <dbReference type="ARBA" id="ARBA00023136"/>
    </source>
</evidence>
<comment type="subcellular location">
    <subcellularLocation>
        <location evidence="10">Cell inner membrane</location>
    </subcellularLocation>
    <subcellularLocation>
        <location evidence="2">Cell membrane</location>
        <topology evidence="2">Single-pass membrane protein</topology>
    </subcellularLocation>
</comment>
<keyword evidence="6 10" id="KW-0812">Transmembrane</keyword>
<keyword evidence="11" id="KW-0966">Cell projection</keyword>
<keyword evidence="11" id="KW-0969">Cilium</keyword>
<dbReference type="PANTHER" id="PTHR35091:SF2">
    <property type="entry name" value="FLAGELLAR PROTEIN FLIL"/>
    <property type="match status" value="1"/>
</dbReference>
<dbReference type="Pfam" id="PF03748">
    <property type="entry name" value="FliL"/>
    <property type="match status" value="1"/>
</dbReference>
<keyword evidence="5 10" id="KW-0145">Chemotaxis</keyword>
<dbReference type="GO" id="GO:0009425">
    <property type="term" value="C:bacterial-type flagellum basal body"/>
    <property type="evidence" value="ECO:0007669"/>
    <property type="project" value="InterPro"/>
</dbReference>
<comment type="function">
    <text evidence="1 10">Controls the rotational direction of flagella during chemotaxis.</text>
</comment>
<dbReference type="GO" id="GO:0071978">
    <property type="term" value="P:bacterial-type flagellum-dependent swarming motility"/>
    <property type="evidence" value="ECO:0007669"/>
    <property type="project" value="TreeGrafter"/>
</dbReference>
<evidence type="ECO:0000256" key="10">
    <source>
        <dbReference type="RuleBase" id="RU364125"/>
    </source>
</evidence>
<comment type="similarity">
    <text evidence="3 10">Belongs to the FliL family.</text>
</comment>
<evidence type="ECO:0000256" key="6">
    <source>
        <dbReference type="ARBA" id="ARBA00022692"/>
    </source>
</evidence>
<keyword evidence="10" id="KW-0997">Cell inner membrane</keyword>
<dbReference type="InterPro" id="IPR005503">
    <property type="entry name" value="FliL"/>
</dbReference>